<dbReference type="Pfam" id="PF13835">
    <property type="entry name" value="DUF4194"/>
    <property type="match status" value="1"/>
</dbReference>
<gene>
    <name evidence="1" type="ordered locus">Bacsa_2238</name>
</gene>
<dbReference type="KEGG" id="bsa:Bacsa_2238"/>
<protein>
    <recommendedName>
        <fullName evidence="3">DUF4194 domain-containing protein</fullName>
    </recommendedName>
</protein>
<dbReference type="RefSeq" id="WP_013618216.1">
    <property type="nucleotide sequence ID" value="NC_015164.1"/>
</dbReference>
<evidence type="ECO:0000313" key="1">
    <source>
        <dbReference type="EMBL" id="ADY36789.1"/>
    </source>
</evidence>
<dbReference type="HOGENOM" id="CLU_114545_0_0_10"/>
<organism evidence="1 2">
    <name type="scientific">Phocaeicola salanitronis (strain DSM 18170 / JCM 13657 / CCUG 60908 / BL78)</name>
    <name type="common">Bacteroides salanitronis</name>
    <dbReference type="NCBI Taxonomy" id="667015"/>
    <lineage>
        <taxon>Bacteria</taxon>
        <taxon>Pseudomonadati</taxon>
        <taxon>Bacteroidota</taxon>
        <taxon>Bacteroidia</taxon>
        <taxon>Bacteroidales</taxon>
        <taxon>Bacteroidaceae</taxon>
        <taxon>Phocaeicola</taxon>
    </lineage>
</organism>
<dbReference type="EMBL" id="CP002530">
    <property type="protein sequence ID" value="ADY36789.1"/>
    <property type="molecule type" value="Genomic_DNA"/>
</dbReference>
<dbReference type="eggNOG" id="ENOG5031GHU">
    <property type="taxonomic scope" value="Bacteria"/>
</dbReference>
<dbReference type="Proteomes" id="UP000007486">
    <property type="component" value="Chromosome"/>
</dbReference>
<dbReference type="AlphaFoldDB" id="F0R5P9"/>
<sequence>MNLESYITPYARAVVCLLKGAVNASDRCWNDLLHYQSEIQKYVAQIGLELIVKRDEGFAYLKQMTDEGGNTLGLIPRKPLGFECSVLAIVLREMLEEFDSNLDELYAAECYVTDKALKERIELFLPERFNRVKLLNELDTYIARMVQLGFLIEKRQDNAVCYQIHRIIKEKVTLDQLVEFKKKLESYVESV</sequence>
<dbReference type="OrthoDB" id="369102at2"/>
<keyword evidence="2" id="KW-1185">Reference proteome</keyword>
<reference evidence="1 2" key="1">
    <citation type="journal article" date="2011" name="Stand. Genomic Sci.">
        <title>Complete genome sequence of Bacteroides salanitronis type strain (BL78).</title>
        <authorList>
            <person name="Gronow S."/>
            <person name="Held B."/>
            <person name="Lucas S."/>
            <person name="Lapidus A."/>
            <person name="Del Rio T.G."/>
            <person name="Nolan M."/>
            <person name="Tice H."/>
            <person name="Deshpande S."/>
            <person name="Cheng J.F."/>
            <person name="Pitluck S."/>
            <person name="Liolios K."/>
            <person name="Pagani I."/>
            <person name="Ivanova N."/>
            <person name="Mavromatis K."/>
            <person name="Pati A."/>
            <person name="Tapia R."/>
            <person name="Han C."/>
            <person name="Goodwin L."/>
            <person name="Chen A."/>
            <person name="Palaniappan K."/>
            <person name="Land M."/>
            <person name="Hauser L."/>
            <person name="Chang Y.J."/>
            <person name="Jeffries C.D."/>
            <person name="Brambilla E.M."/>
            <person name="Rohde M."/>
            <person name="Goker M."/>
            <person name="Detter J.C."/>
            <person name="Woyke T."/>
            <person name="Bristow J."/>
            <person name="Markowitz V."/>
            <person name="Hugenholtz P."/>
            <person name="Kyrpides N.C."/>
            <person name="Klenk H.P."/>
            <person name="Eisen J.A."/>
        </authorList>
    </citation>
    <scope>NUCLEOTIDE SEQUENCE [LARGE SCALE GENOMIC DNA]</scope>
    <source>
        <strain evidence="1 2">DSM 18170</strain>
    </source>
</reference>
<dbReference type="InterPro" id="IPR025449">
    <property type="entry name" value="JetB"/>
</dbReference>
<dbReference type="STRING" id="667015.Bacsa_2238"/>
<evidence type="ECO:0000313" key="2">
    <source>
        <dbReference type="Proteomes" id="UP000007486"/>
    </source>
</evidence>
<name>F0R5P9_PHOSB</name>
<accession>F0R5P9</accession>
<evidence type="ECO:0008006" key="3">
    <source>
        <dbReference type="Google" id="ProtNLM"/>
    </source>
</evidence>
<proteinExistence type="predicted"/>